<dbReference type="PANTHER" id="PTHR30346:SF28">
    <property type="entry name" value="HTH-TYPE TRANSCRIPTIONAL REGULATOR CYNR"/>
    <property type="match status" value="1"/>
</dbReference>
<dbReference type="Gene3D" id="1.10.10.10">
    <property type="entry name" value="Winged helix-like DNA-binding domain superfamily/Winged helix DNA-binding domain"/>
    <property type="match status" value="1"/>
</dbReference>
<reference evidence="6" key="1">
    <citation type="submission" date="2022-06" db="EMBL/GenBank/DDBJ databases">
        <title>Genomic Encyclopedia of Archaeal and Bacterial Type Strains, Phase II (KMG-II): from individual species to whole genera.</title>
        <authorList>
            <person name="Goeker M."/>
        </authorList>
    </citation>
    <scope>NUCLEOTIDE SEQUENCE</scope>
    <source>
        <strain evidence="6">DSM 43935</strain>
    </source>
</reference>
<keyword evidence="7" id="KW-1185">Reference proteome</keyword>
<dbReference type="InterPro" id="IPR000847">
    <property type="entry name" value="LysR_HTH_N"/>
</dbReference>
<dbReference type="SUPFAM" id="SSF46785">
    <property type="entry name" value="Winged helix' DNA-binding domain"/>
    <property type="match status" value="1"/>
</dbReference>
<dbReference type="Pfam" id="PF00126">
    <property type="entry name" value="HTH_1"/>
    <property type="match status" value="1"/>
</dbReference>
<evidence type="ECO:0000313" key="7">
    <source>
        <dbReference type="Proteomes" id="UP001206128"/>
    </source>
</evidence>
<keyword evidence="4" id="KW-0804">Transcription</keyword>
<dbReference type="PANTHER" id="PTHR30346">
    <property type="entry name" value="TRANSCRIPTIONAL DUAL REGULATOR HCAR-RELATED"/>
    <property type="match status" value="1"/>
</dbReference>
<dbReference type="AlphaFoldDB" id="A0AAE3KIU3"/>
<dbReference type="GO" id="GO:0032993">
    <property type="term" value="C:protein-DNA complex"/>
    <property type="evidence" value="ECO:0007669"/>
    <property type="project" value="TreeGrafter"/>
</dbReference>
<name>A0AAE3KIU3_9PSEU</name>
<evidence type="ECO:0000259" key="5">
    <source>
        <dbReference type="Pfam" id="PF00126"/>
    </source>
</evidence>
<accession>A0AAE3KIU3</accession>
<dbReference type="EMBL" id="JAMTCK010000001">
    <property type="protein sequence ID" value="MCP2163628.1"/>
    <property type="molecule type" value="Genomic_DNA"/>
</dbReference>
<sequence length="363" mass="40257">MMVLWSERGGVVPETGDDGEAAEVLTTLLGCPPEMLDVSLDQLRTLVVVHVTGTAQRAARALGREQSSVQKQLDNLNKTATRLVGEALVVKQGRGKDFLFTPTGEEVVALARQTLLSWTDGLHRSRRRVGSTVTFGTTEFTVQFLGAVWPMLREDFERRGVHLNIEHVRTRDLWRKLDGKKVDLVCGSFAAEHSRRPVLDYDFLEWHRERVALLTNLAPRELPGTPVTADRLPGLPLLAPTAGLLAQFLSRWYGPDYRGVLHVIADIDSLNYGLNLLTTQLLHGCLLTTERVADAALDGRLPGQGLRKIDLADDYQPRLEIVTGIFARKGERDRYAPDHPLNLLWNAFADATPTRTVPGVLPG</sequence>
<protein>
    <submittedName>
        <fullName evidence="6">DNA-binding transcriptional regulator, LysR family</fullName>
    </submittedName>
</protein>
<evidence type="ECO:0000256" key="1">
    <source>
        <dbReference type="ARBA" id="ARBA00009437"/>
    </source>
</evidence>
<dbReference type="GO" id="GO:0003677">
    <property type="term" value="F:DNA binding"/>
    <property type="evidence" value="ECO:0007669"/>
    <property type="project" value="UniProtKB-KW"/>
</dbReference>
<evidence type="ECO:0000256" key="3">
    <source>
        <dbReference type="ARBA" id="ARBA00023125"/>
    </source>
</evidence>
<organism evidence="6 7">
    <name type="scientific">Goodfellowiella coeruleoviolacea</name>
    <dbReference type="NCBI Taxonomy" id="334858"/>
    <lineage>
        <taxon>Bacteria</taxon>
        <taxon>Bacillati</taxon>
        <taxon>Actinomycetota</taxon>
        <taxon>Actinomycetes</taxon>
        <taxon>Pseudonocardiales</taxon>
        <taxon>Pseudonocardiaceae</taxon>
        <taxon>Goodfellowiella</taxon>
    </lineage>
</organism>
<dbReference type="InterPro" id="IPR036388">
    <property type="entry name" value="WH-like_DNA-bd_sf"/>
</dbReference>
<evidence type="ECO:0000256" key="2">
    <source>
        <dbReference type="ARBA" id="ARBA00023015"/>
    </source>
</evidence>
<gene>
    <name evidence="6" type="ORF">LX83_000468</name>
</gene>
<dbReference type="Proteomes" id="UP001206128">
    <property type="component" value="Unassembled WGS sequence"/>
</dbReference>
<evidence type="ECO:0000313" key="6">
    <source>
        <dbReference type="EMBL" id="MCP2163628.1"/>
    </source>
</evidence>
<evidence type="ECO:0000256" key="4">
    <source>
        <dbReference type="ARBA" id="ARBA00023163"/>
    </source>
</evidence>
<comment type="similarity">
    <text evidence="1">Belongs to the LysR transcriptional regulatory family.</text>
</comment>
<keyword evidence="3 6" id="KW-0238">DNA-binding</keyword>
<feature type="domain" description="HTH lysR-type" evidence="5">
    <location>
        <begin position="40"/>
        <end position="105"/>
    </location>
</feature>
<dbReference type="GO" id="GO:0003700">
    <property type="term" value="F:DNA-binding transcription factor activity"/>
    <property type="evidence" value="ECO:0007669"/>
    <property type="project" value="InterPro"/>
</dbReference>
<dbReference type="InterPro" id="IPR036390">
    <property type="entry name" value="WH_DNA-bd_sf"/>
</dbReference>
<keyword evidence="2" id="KW-0805">Transcription regulation</keyword>
<proteinExistence type="inferred from homology"/>
<comment type="caution">
    <text evidence="6">The sequence shown here is derived from an EMBL/GenBank/DDBJ whole genome shotgun (WGS) entry which is preliminary data.</text>
</comment>